<evidence type="ECO:0000256" key="1">
    <source>
        <dbReference type="ARBA" id="ARBA00022801"/>
    </source>
</evidence>
<dbReference type="InterPro" id="IPR050272">
    <property type="entry name" value="Isochorismatase-like_hydrls"/>
</dbReference>
<name>A0A075JHY8_9MICO</name>
<evidence type="ECO:0000259" key="2">
    <source>
        <dbReference type="Pfam" id="PF00857"/>
    </source>
</evidence>
<dbReference type="PANTHER" id="PTHR43540:SF6">
    <property type="entry name" value="ISOCHORISMATASE-LIKE DOMAIN-CONTAINING PROTEIN"/>
    <property type="match status" value="1"/>
</dbReference>
<dbReference type="OrthoDB" id="4426059at2"/>
<dbReference type="Pfam" id="PF00857">
    <property type="entry name" value="Isochorismatase"/>
    <property type="match status" value="1"/>
</dbReference>
<evidence type="ECO:0000313" key="4">
    <source>
        <dbReference type="Proteomes" id="UP000027986"/>
    </source>
</evidence>
<evidence type="ECO:0000313" key="3">
    <source>
        <dbReference type="EMBL" id="AIF41450.1"/>
    </source>
</evidence>
<reference evidence="3 4" key="1">
    <citation type="submission" date="2014-07" db="EMBL/GenBank/DDBJ databases">
        <title>Genome Sequencing of Dermacoccus nishinomiyaensis.</title>
        <authorList>
            <person name="Hong K.W."/>
            <person name="Chan K.G."/>
        </authorList>
    </citation>
    <scope>NUCLEOTIDE SEQUENCE [LARGE SCALE GENOMIC DNA]</scope>
    <source>
        <strain evidence="3 4">M25</strain>
    </source>
</reference>
<sequence>MIADGLPDDAWFVIIDPQVVFASSSSEWGSPMFSAALTPMHALAERYTGRTIVTRFVPQLPPQGSWADYYAVWPFAARPGDDEMYALVPEVADIAAGAHHVDEPTFGKWGEQVRALTGDTPTLVLAGVSTDCCVVATALAAADAGARVHVVASACAGSDVTNHERALDLMRLFAPQITVH</sequence>
<dbReference type="Proteomes" id="UP000027986">
    <property type="component" value="Chromosome"/>
</dbReference>
<dbReference type="eggNOG" id="COG1335">
    <property type="taxonomic scope" value="Bacteria"/>
</dbReference>
<gene>
    <name evidence="3" type="ORF">HX89_11450</name>
</gene>
<dbReference type="GO" id="GO:0016787">
    <property type="term" value="F:hydrolase activity"/>
    <property type="evidence" value="ECO:0007669"/>
    <property type="project" value="UniProtKB-KW"/>
</dbReference>
<dbReference type="InterPro" id="IPR000868">
    <property type="entry name" value="Isochorismatase-like_dom"/>
</dbReference>
<dbReference type="SUPFAM" id="SSF52499">
    <property type="entry name" value="Isochorismatase-like hydrolases"/>
    <property type="match status" value="1"/>
</dbReference>
<dbReference type="RefSeq" id="WP_038569234.1">
    <property type="nucleotide sequence ID" value="NZ_CP008889.1"/>
</dbReference>
<feature type="domain" description="Isochorismatase-like" evidence="2">
    <location>
        <begin position="11"/>
        <end position="179"/>
    </location>
</feature>
<dbReference type="InterPro" id="IPR036380">
    <property type="entry name" value="Isochorismatase-like_sf"/>
</dbReference>
<dbReference type="GeneID" id="41841704"/>
<accession>A0A075JHY8</accession>
<dbReference type="AlphaFoldDB" id="A0A075JHY8"/>
<dbReference type="KEGG" id="dni:HX89_11450"/>
<dbReference type="HOGENOM" id="CLU_091983_0_0_11"/>
<keyword evidence="1 3" id="KW-0378">Hydrolase</keyword>
<dbReference type="Gene3D" id="3.40.50.850">
    <property type="entry name" value="Isochorismatase-like"/>
    <property type="match status" value="1"/>
</dbReference>
<dbReference type="PANTHER" id="PTHR43540">
    <property type="entry name" value="PEROXYUREIDOACRYLATE/UREIDOACRYLATE AMIDOHYDROLASE-RELATED"/>
    <property type="match status" value="1"/>
</dbReference>
<organism evidence="3 4">
    <name type="scientific">Dermacoccus nishinomiyaensis</name>
    <dbReference type="NCBI Taxonomy" id="1274"/>
    <lineage>
        <taxon>Bacteria</taxon>
        <taxon>Bacillati</taxon>
        <taxon>Actinomycetota</taxon>
        <taxon>Actinomycetes</taxon>
        <taxon>Micrococcales</taxon>
        <taxon>Dermacoccaceae</taxon>
        <taxon>Dermacoccus</taxon>
    </lineage>
</organism>
<keyword evidence="4" id="KW-1185">Reference proteome</keyword>
<dbReference type="EMBL" id="CP008889">
    <property type="protein sequence ID" value="AIF41450.1"/>
    <property type="molecule type" value="Genomic_DNA"/>
</dbReference>
<proteinExistence type="predicted"/>
<protein>
    <submittedName>
        <fullName evidence="3">Hydrolase</fullName>
    </submittedName>
</protein>